<evidence type="ECO:0000256" key="1">
    <source>
        <dbReference type="SAM" id="MobiDB-lite"/>
    </source>
</evidence>
<dbReference type="EMBL" id="BK015788">
    <property type="protein sequence ID" value="DAE24919.1"/>
    <property type="molecule type" value="Genomic_DNA"/>
</dbReference>
<reference evidence="2" key="1">
    <citation type="journal article" date="2021" name="Proc. Natl. Acad. Sci. U.S.A.">
        <title>A Catalog of Tens of Thousands of Viruses from Human Metagenomes Reveals Hidden Associations with Chronic Diseases.</title>
        <authorList>
            <person name="Tisza M.J."/>
            <person name="Buck C.B."/>
        </authorList>
    </citation>
    <scope>NUCLEOTIDE SEQUENCE</scope>
    <source>
        <strain evidence="2">Ctljn1</strain>
    </source>
</reference>
<name>A0A8S5R0A5_9CAUD</name>
<feature type="compositionally biased region" description="Acidic residues" evidence="1">
    <location>
        <begin position="462"/>
        <end position="474"/>
    </location>
</feature>
<dbReference type="Pfam" id="PF05133">
    <property type="entry name" value="SPP1_portal"/>
    <property type="match status" value="1"/>
</dbReference>
<feature type="region of interest" description="Disordered" evidence="1">
    <location>
        <begin position="434"/>
        <end position="474"/>
    </location>
</feature>
<organism evidence="2">
    <name type="scientific">Siphoviridae sp. ctljn1</name>
    <dbReference type="NCBI Taxonomy" id="2826448"/>
    <lineage>
        <taxon>Viruses</taxon>
        <taxon>Duplodnaviria</taxon>
        <taxon>Heunggongvirae</taxon>
        <taxon>Uroviricota</taxon>
        <taxon>Caudoviricetes</taxon>
    </lineage>
</organism>
<proteinExistence type="predicted"/>
<protein>
    <submittedName>
        <fullName evidence="2">PORTAL PROTEIN</fullName>
    </submittedName>
</protein>
<dbReference type="InterPro" id="IPR021145">
    <property type="entry name" value="Portal_protein_SPP1_Gp6-like"/>
</dbReference>
<evidence type="ECO:0000313" key="2">
    <source>
        <dbReference type="EMBL" id="DAE24919.1"/>
    </source>
</evidence>
<accession>A0A8S5R0A5</accession>
<sequence>MYTYQDFIENSVSFGIGGAIDGLLSIYKETPSYKIAIDADSYSRQQNSTIMNFIKKLYTVEGIAQIDTESANNKLCSDFYRQLNVMRNMYSLGNGISFDKSGIKEKLGKKFDQRLKKAGYFALTHGVSYIFWNLDHIHVFKATEFAPLWDEETGELRAGVRWWQIDANKPVYAVLYEIDGYTKFRKSDKSKGGTGKFEIVQPKHAYKVTYSKADADLEPEIVGEENYSSLPIIPMYATDLRQSTLIGMKGKLDAHDLVNSGFANDLHDCAEIYWILSGAGGMDNKDLQKFMNRLKYNHIATLEDMDDVKATPYTQEIPYQSRKEFLTEIRNQIFEDFGVLDVHTVSAGATNDHIEAGYQPMDNVADDYEFEIIEAVEQLTKLVLGEAYTPLFKRNKISNMKEQTDMIIECSDYLDTETVLNHLPFLTPDEVKGIMDRKEAEEYERLDERADISGSDGAEQAKDDEMENDSSEKE</sequence>